<keyword evidence="1" id="KW-0472">Membrane</keyword>
<protein>
    <submittedName>
        <fullName evidence="2">Uncharacterized protein</fullName>
    </submittedName>
</protein>
<feature type="transmembrane region" description="Helical" evidence="1">
    <location>
        <begin position="36"/>
        <end position="55"/>
    </location>
</feature>
<organism evidence="2 3">
    <name type="scientific">[Clostridium] clostridioforme 90A8</name>
    <dbReference type="NCBI Taxonomy" id="999408"/>
    <lineage>
        <taxon>Bacteria</taxon>
        <taxon>Bacillati</taxon>
        <taxon>Bacillota</taxon>
        <taxon>Clostridia</taxon>
        <taxon>Lachnospirales</taxon>
        <taxon>Lachnospiraceae</taxon>
        <taxon>Enterocloster</taxon>
    </lineage>
</organism>
<name>A0A0E2H2R6_9FIRM</name>
<dbReference type="AlphaFoldDB" id="A0A0E2H2R6"/>
<evidence type="ECO:0000313" key="3">
    <source>
        <dbReference type="Proteomes" id="UP000013085"/>
    </source>
</evidence>
<dbReference type="Proteomes" id="UP000013085">
    <property type="component" value="Unassembled WGS sequence"/>
</dbReference>
<keyword evidence="1" id="KW-1133">Transmembrane helix</keyword>
<proteinExistence type="predicted"/>
<feature type="transmembrane region" description="Helical" evidence="1">
    <location>
        <begin position="6"/>
        <end position="24"/>
    </location>
</feature>
<accession>A0A0E2H2R6</accession>
<keyword evidence="1" id="KW-0812">Transmembrane</keyword>
<dbReference type="HOGENOM" id="CLU_2011273_0_0_9"/>
<evidence type="ECO:0000313" key="2">
    <source>
        <dbReference type="EMBL" id="ENZ07599.1"/>
    </source>
</evidence>
<dbReference type="EMBL" id="AGYR01000065">
    <property type="protein sequence ID" value="ENZ07599.1"/>
    <property type="molecule type" value="Genomic_DNA"/>
</dbReference>
<gene>
    <name evidence="2" type="ORF">HMPREF1090_05116</name>
</gene>
<sequence>MSFVPSYYFIHIGIHIGIYKGIYIGNHIDNHIDIQIVIHTVIHISIYVSICINVYKCYINSIECLYSLKISIQSDLICGLTHHLYFLCIPIQIIRGFQIKWEMSQFGVSDNTLKGIQSYISFT</sequence>
<comment type="caution">
    <text evidence="2">The sequence shown here is derived from an EMBL/GenBank/DDBJ whole genome shotgun (WGS) entry which is preliminary data.</text>
</comment>
<evidence type="ECO:0000256" key="1">
    <source>
        <dbReference type="SAM" id="Phobius"/>
    </source>
</evidence>
<reference evidence="2 3" key="1">
    <citation type="submission" date="2013-01" db="EMBL/GenBank/DDBJ databases">
        <title>The Genome Sequence of Clostridium clostridioforme 90A8.</title>
        <authorList>
            <consortium name="The Broad Institute Genome Sequencing Platform"/>
            <person name="Earl A."/>
            <person name="Ward D."/>
            <person name="Feldgarden M."/>
            <person name="Gevers D."/>
            <person name="Courvalin P."/>
            <person name="Lambert T."/>
            <person name="Walker B."/>
            <person name="Young S.K."/>
            <person name="Zeng Q."/>
            <person name="Gargeya S."/>
            <person name="Fitzgerald M."/>
            <person name="Haas B."/>
            <person name="Abouelleil A."/>
            <person name="Alvarado L."/>
            <person name="Arachchi H.M."/>
            <person name="Berlin A.M."/>
            <person name="Chapman S.B."/>
            <person name="Dewar J."/>
            <person name="Goldberg J."/>
            <person name="Griggs A."/>
            <person name="Gujja S."/>
            <person name="Hansen M."/>
            <person name="Howarth C."/>
            <person name="Imamovic A."/>
            <person name="Larimer J."/>
            <person name="McCowan C."/>
            <person name="Murphy C."/>
            <person name="Neiman D."/>
            <person name="Pearson M."/>
            <person name="Priest M."/>
            <person name="Roberts A."/>
            <person name="Saif S."/>
            <person name="Shea T."/>
            <person name="Sisk P."/>
            <person name="Sykes S."/>
            <person name="Wortman J."/>
            <person name="Nusbaum C."/>
            <person name="Birren B."/>
        </authorList>
    </citation>
    <scope>NUCLEOTIDE SEQUENCE [LARGE SCALE GENOMIC DNA]</scope>
    <source>
        <strain evidence="2 3">90A8</strain>
    </source>
</reference>